<keyword evidence="10" id="KW-1185">Reference proteome</keyword>
<evidence type="ECO:0000313" key="10">
    <source>
        <dbReference type="Proteomes" id="UP001465426"/>
    </source>
</evidence>
<name>A0ABV1F056_9BACI</name>
<evidence type="ECO:0000313" key="9">
    <source>
        <dbReference type="EMBL" id="MEQ2466713.1"/>
    </source>
</evidence>
<evidence type="ECO:0000256" key="1">
    <source>
        <dbReference type="ARBA" id="ARBA00004651"/>
    </source>
</evidence>
<evidence type="ECO:0000256" key="4">
    <source>
        <dbReference type="ARBA" id="ARBA00022692"/>
    </source>
</evidence>
<feature type="transmembrane region" description="Helical" evidence="7">
    <location>
        <begin position="45"/>
        <end position="67"/>
    </location>
</feature>
<feature type="transmembrane region" description="Helical" evidence="7">
    <location>
        <begin position="382"/>
        <end position="404"/>
    </location>
</feature>
<dbReference type="InterPro" id="IPR005829">
    <property type="entry name" value="Sugar_transporter_CS"/>
</dbReference>
<dbReference type="InterPro" id="IPR020846">
    <property type="entry name" value="MFS_dom"/>
</dbReference>
<keyword evidence="4 7" id="KW-0812">Transmembrane</keyword>
<dbReference type="Proteomes" id="UP001465426">
    <property type="component" value="Unassembled WGS sequence"/>
</dbReference>
<evidence type="ECO:0000256" key="7">
    <source>
        <dbReference type="SAM" id="Phobius"/>
    </source>
</evidence>
<dbReference type="PANTHER" id="PTHR23517">
    <property type="entry name" value="RESISTANCE PROTEIN MDTM, PUTATIVE-RELATED-RELATED"/>
    <property type="match status" value="1"/>
</dbReference>
<dbReference type="EMBL" id="JBBMFN010000033">
    <property type="protein sequence ID" value="MEQ2466713.1"/>
    <property type="molecule type" value="Genomic_DNA"/>
</dbReference>
<dbReference type="PROSITE" id="PS00216">
    <property type="entry name" value="SUGAR_TRANSPORT_1"/>
    <property type="match status" value="1"/>
</dbReference>
<evidence type="ECO:0000256" key="3">
    <source>
        <dbReference type="ARBA" id="ARBA00022475"/>
    </source>
</evidence>
<comment type="caution">
    <text evidence="9">The sequence shown here is derived from an EMBL/GenBank/DDBJ whole genome shotgun (WGS) entry which is preliminary data.</text>
</comment>
<evidence type="ECO:0000256" key="5">
    <source>
        <dbReference type="ARBA" id="ARBA00022989"/>
    </source>
</evidence>
<feature type="transmembrane region" description="Helical" evidence="7">
    <location>
        <begin position="138"/>
        <end position="161"/>
    </location>
</feature>
<organism evidence="9 10">
    <name type="scientific">Niallia hominis</name>
    <dbReference type="NCBI Taxonomy" id="3133173"/>
    <lineage>
        <taxon>Bacteria</taxon>
        <taxon>Bacillati</taxon>
        <taxon>Bacillota</taxon>
        <taxon>Bacilli</taxon>
        <taxon>Bacillales</taxon>
        <taxon>Bacillaceae</taxon>
        <taxon>Niallia</taxon>
    </lineage>
</organism>
<evidence type="ECO:0000256" key="2">
    <source>
        <dbReference type="ARBA" id="ARBA00022448"/>
    </source>
</evidence>
<proteinExistence type="predicted"/>
<feature type="transmembrane region" description="Helical" evidence="7">
    <location>
        <begin position="355"/>
        <end position="376"/>
    </location>
</feature>
<dbReference type="SUPFAM" id="SSF103473">
    <property type="entry name" value="MFS general substrate transporter"/>
    <property type="match status" value="1"/>
</dbReference>
<dbReference type="Pfam" id="PF07690">
    <property type="entry name" value="MFS_1"/>
    <property type="match status" value="1"/>
</dbReference>
<dbReference type="InterPro" id="IPR050171">
    <property type="entry name" value="MFS_Transporters"/>
</dbReference>
<feature type="transmembrane region" description="Helical" evidence="7">
    <location>
        <begin position="104"/>
        <end position="126"/>
    </location>
</feature>
<feature type="transmembrane region" description="Helical" evidence="7">
    <location>
        <begin position="20"/>
        <end position="39"/>
    </location>
</feature>
<evidence type="ECO:0000259" key="8">
    <source>
        <dbReference type="PROSITE" id="PS50850"/>
    </source>
</evidence>
<sequence length="420" mass="47329">MMKTFSQLHISLRIRMYLQFVTSITSSAIIPYISVYFSSLIGTTITGVIVIIVILSGIIGALIGGYLSDRIGRRKMMIIAELGVGITYLVIAAFNSPWINLPYISAGLFMINLFLNGMFFPASTAMIHDLVLAEQRKFVFTAMYWLANSATALGTITGAFFFMDYHFYFFFSVGLVSIISSFITYLFIKESLMKRHDIRNAHTSKSTIWSNYQYVWKDQTFMLYLLSCLLIFSLENHLTNYIAIHLRDTMEDTILFGILPVNGINMVGILHAENTIFVVFCVGMVTWMMKKLSDYKQYFIGMCLFVVSYCILTYISSPVWLIIIMLFISIGELMYVPINQSILADLVNENYRSSYLALNGLIGQGQMILAGLAITISSNLSALTMSLGLFSFGIVGLLLMGYVVKKETNSKKQVNITEII</sequence>
<accession>A0ABV1F056</accession>
<dbReference type="RefSeq" id="WP_349204967.1">
    <property type="nucleotide sequence ID" value="NZ_JBBMFN010000033.1"/>
</dbReference>
<feature type="transmembrane region" description="Helical" evidence="7">
    <location>
        <begin position="167"/>
        <end position="188"/>
    </location>
</feature>
<dbReference type="InterPro" id="IPR011701">
    <property type="entry name" value="MFS"/>
</dbReference>
<dbReference type="InterPro" id="IPR036259">
    <property type="entry name" value="MFS_trans_sf"/>
</dbReference>
<feature type="transmembrane region" description="Helical" evidence="7">
    <location>
        <begin position="321"/>
        <end position="343"/>
    </location>
</feature>
<feature type="transmembrane region" description="Helical" evidence="7">
    <location>
        <begin position="221"/>
        <end position="244"/>
    </location>
</feature>
<dbReference type="PROSITE" id="PS50850">
    <property type="entry name" value="MFS"/>
    <property type="match status" value="1"/>
</dbReference>
<comment type="subcellular location">
    <subcellularLocation>
        <location evidence="1">Cell membrane</location>
        <topology evidence="1">Multi-pass membrane protein</topology>
    </subcellularLocation>
</comment>
<reference evidence="9 10" key="1">
    <citation type="submission" date="2024-03" db="EMBL/GenBank/DDBJ databases">
        <title>Human intestinal bacterial collection.</title>
        <authorList>
            <person name="Pauvert C."/>
            <person name="Hitch T.C.A."/>
            <person name="Clavel T."/>
        </authorList>
    </citation>
    <scope>NUCLEOTIDE SEQUENCE [LARGE SCALE GENOMIC DNA]</scope>
    <source>
        <strain evidence="9 10">CLA-SR-H024</strain>
    </source>
</reference>
<feature type="transmembrane region" description="Helical" evidence="7">
    <location>
        <begin position="264"/>
        <end position="286"/>
    </location>
</feature>
<keyword evidence="3" id="KW-1003">Cell membrane</keyword>
<feature type="transmembrane region" description="Helical" evidence="7">
    <location>
        <begin position="298"/>
        <end position="315"/>
    </location>
</feature>
<gene>
    <name evidence="9" type="ORF">WMO63_13695</name>
</gene>
<keyword evidence="6 7" id="KW-0472">Membrane</keyword>
<dbReference type="Gene3D" id="1.20.1250.20">
    <property type="entry name" value="MFS general substrate transporter like domains"/>
    <property type="match status" value="1"/>
</dbReference>
<keyword evidence="2" id="KW-0813">Transport</keyword>
<dbReference type="PANTHER" id="PTHR23517:SF3">
    <property type="entry name" value="INTEGRAL MEMBRANE TRANSPORT PROTEIN"/>
    <property type="match status" value="1"/>
</dbReference>
<feature type="domain" description="Major facilitator superfamily (MFS) profile" evidence="8">
    <location>
        <begin position="1"/>
        <end position="408"/>
    </location>
</feature>
<evidence type="ECO:0000256" key="6">
    <source>
        <dbReference type="ARBA" id="ARBA00023136"/>
    </source>
</evidence>
<feature type="transmembrane region" description="Helical" evidence="7">
    <location>
        <begin position="79"/>
        <end position="98"/>
    </location>
</feature>
<keyword evidence="5 7" id="KW-1133">Transmembrane helix</keyword>
<protein>
    <submittedName>
        <fullName evidence="9">MFS transporter</fullName>
    </submittedName>
</protein>